<reference evidence="1 2" key="1">
    <citation type="submission" date="2020-08" db="EMBL/GenBank/DDBJ databases">
        <title>Genomic Encyclopedia of Type Strains, Phase IV (KMG-IV): sequencing the most valuable type-strain genomes for metagenomic binning, comparative biology and taxonomic classification.</title>
        <authorList>
            <person name="Goeker M."/>
        </authorList>
    </citation>
    <scope>NUCLEOTIDE SEQUENCE [LARGE SCALE GENOMIC DNA]</scope>
    <source>
        <strain evidence="1 2">DSM 103737</strain>
    </source>
</reference>
<evidence type="ECO:0008006" key="3">
    <source>
        <dbReference type="Google" id="ProtNLM"/>
    </source>
</evidence>
<keyword evidence="2" id="KW-1185">Reference proteome</keyword>
<accession>A0A840BT59</accession>
<evidence type="ECO:0000313" key="2">
    <source>
        <dbReference type="Proteomes" id="UP000577362"/>
    </source>
</evidence>
<sequence length="190" mass="20468">MRILRAGDYRVMPWKNGGGETTEIAAFPEGSGLETFDWRVSMARVASDGPFSIFPGIDRTLSLLDGPALTLAFDDRGEVVIDAATPPYAFPADVAVTGRLAGAPITDLNVMTRRGRWRHHVQRVAVESPRALPRLGDLLLVIATREAVTLRTDDGMAVLNPADTAVIEEAAVSLAADGPATVYTVDLWRL</sequence>
<dbReference type="RefSeq" id="WP_183316204.1">
    <property type="nucleotide sequence ID" value="NZ_JACIEN010000001.1"/>
</dbReference>
<proteinExistence type="predicted"/>
<name>A0A840BT59_9HYPH</name>
<dbReference type="CDD" id="cd20293">
    <property type="entry name" value="cupin_HutD_N"/>
    <property type="match status" value="1"/>
</dbReference>
<evidence type="ECO:0000313" key="1">
    <source>
        <dbReference type="EMBL" id="MBB4016621.1"/>
    </source>
</evidence>
<dbReference type="EMBL" id="JACIEN010000001">
    <property type="protein sequence ID" value="MBB4016621.1"/>
    <property type="molecule type" value="Genomic_DNA"/>
</dbReference>
<protein>
    <recommendedName>
        <fullName evidence="3">HutD-family protein</fullName>
    </recommendedName>
</protein>
<gene>
    <name evidence="1" type="ORF">GGR16_001627</name>
</gene>
<dbReference type="PANTHER" id="PTHR37943">
    <property type="entry name" value="PROTEIN VES"/>
    <property type="match status" value="1"/>
</dbReference>
<dbReference type="Pfam" id="PF05962">
    <property type="entry name" value="HutD"/>
    <property type="match status" value="1"/>
</dbReference>
<dbReference type="InterPro" id="IPR011051">
    <property type="entry name" value="RmlC_Cupin_sf"/>
</dbReference>
<dbReference type="AlphaFoldDB" id="A0A840BT59"/>
<dbReference type="InterPro" id="IPR014710">
    <property type="entry name" value="RmlC-like_jellyroll"/>
</dbReference>
<dbReference type="SUPFAM" id="SSF51182">
    <property type="entry name" value="RmlC-like cupins"/>
    <property type="match status" value="1"/>
</dbReference>
<dbReference type="Proteomes" id="UP000577362">
    <property type="component" value="Unassembled WGS sequence"/>
</dbReference>
<organism evidence="1 2">
    <name type="scientific">Chelatococcus caeni</name>
    <dbReference type="NCBI Taxonomy" id="1348468"/>
    <lineage>
        <taxon>Bacteria</taxon>
        <taxon>Pseudomonadati</taxon>
        <taxon>Pseudomonadota</taxon>
        <taxon>Alphaproteobacteria</taxon>
        <taxon>Hyphomicrobiales</taxon>
        <taxon>Chelatococcaceae</taxon>
        <taxon>Chelatococcus</taxon>
    </lineage>
</organism>
<comment type="caution">
    <text evidence="1">The sequence shown here is derived from an EMBL/GenBank/DDBJ whole genome shotgun (WGS) entry which is preliminary data.</text>
</comment>
<dbReference type="InterPro" id="IPR010282">
    <property type="entry name" value="Uncharacterised_HutD/Ves"/>
</dbReference>
<dbReference type="PANTHER" id="PTHR37943:SF1">
    <property type="entry name" value="PROTEIN VES"/>
    <property type="match status" value="1"/>
</dbReference>
<dbReference type="Gene3D" id="2.60.120.10">
    <property type="entry name" value="Jelly Rolls"/>
    <property type="match status" value="1"/>
</dbReference>